<keyword evidence="2" id="KW-0238">DNA-binding</keyword>
<evidence type="ECO:0000256" key="2">
    <source>
        <dbReference type="ARBA" id="ARBA00023125"/>
    </source>
</evidence>
<evidence type="ECO:0000259" key="4">
    <source>
        <dbReference type="PROSITE" id="PS01124"/>
    </source>
</evidence>
<sequence>MLPAPYQFGVENMPLAQGPYSAHCIVVPEAWTIRFLQQYGSQLPSHHQQHPVFSPSDTLSQQLENFIHLIKTAEISELAMTRAEHAWQQVLLTMAFEHVGQTLYTHPENSLANTIRTLMQADLGHSWQLEQLAKNLNMSESTLRRKLHKEHTSFTQILHDMRMSYAAHLLMTSADNIQQIALNIGYSSPSKFASRFEKQFGTTPSELRKTR</sequence>
<dbReference type="Pfam" id="PF12833">
    <property type="entry name" value="HTH_18"/>
    <property type="match status" value="1"/>
</dbReference>
<dbReference type="SMART" id="SM00342">
    <property type="entry name" value="HTH_ARAC"/>
    <property type="match status" value="1"/>
</dbReference>
<reference evidence="5" key="1">
    <citation type="submission" date="2022-06" db="EMBL/GenBank/DDBJ databases">
        <title>Draft genome sequences of Pragia fontium str. JCM24417.</title>
        <authorList>
            <person name="Wakabayashi Y."/>
            <person name="Kojima K."/>
        </authorList>
    </citation>
    <scope>NUCLEOTIDE SEQUENCE</scope>
    <source>
        <strain evidence="5">JCM 24417</strain>
    </source>
</reference>
<keyword evidence="3" id="KW-0804">Transcription</keyword>
<dbReference type="PRINTS" id="PR00032">
    <property type="entry name" value="HTHARAC"/>
</dbReference>
<dbReference type="SUPFAM" id="SSF46689">
    <property type="entry name" value="Homeodomain-like"/>
    <property type="match status" value="1"/>
</dbReference>
<keyword evidence="1" id="KW-0805">Transcription regulation</keyword>
<evidence type="ECO:0000313" key="6">
    <source>
        <dbReference type="Proteomes" id="UP001059610"/>
    </source>
</evidence>
<dbReference type="PANTHER" id="PTHR47894:SF4">
    <property type="entry name" value="HTH-TYPE TRANSCRIPTIONAL REGULATOR GADX"/>
    <property type="match status" value="1"/>
</dbReference>
<accession>A0ABQ5LJ62</accession>
<dbReference type="InterPro" id="IPR018060">
    <property type="entry name" value="HTH_AraC"/>
</dbReference>
<organism evidence="5 6">
    <name type="scientific">Pragia fontium</name>
    <dbReference type="NCBI Taxonomy" id="82985"/>
    <lineage>
        <taxon>Bacteria</taxon>
        <taxon>Pseudomonadati</taxon>
        <taxon>Pseudomonadota</taxon>
        <taxon>Gammaproteobacteria</taxon>
        <taxon>Enterobacterales</taxon>
        <taxon>Budviciaceae</taxon>
        <taxon>Pragia</taxon>
    </lineage>
</organism>
<gene>
    <name evidence="5" type="ORF">SOASR032_21940</name>
</gene>
<dbReference type="PANTHER" id="PTHR47894">
    <property type="entry name" value="HTH-TYPE TRANSCRIPTIONAL REGULATOR GADX"/>
    <property type="match status" value="1"/>
</dbReference>
<dbReference type="InterPro" id="IPR018062">
    <property type="entry name" value="HTH_AraC-typ_CS"/>
</dbReference>
<dbReference type="EMBL" id="BRLJ01000006">
    <property type="protein sequence ID" value="GKX63625.1"/>
    <property type="molecule type" value="Genomic_DNA"/>
</dbReference>
<dbReference type="PROSITE" id="PS00041">
    <property type="entry name" value="HTH_ARAC_FAMILY_1"/>
    <property type="match status" value="1"/>
</dbReference>
<comment type="caution">
    <text evidence="5">The sequence shown here is derived from an EMBL/GenBank/DDBJ whole genome shotgun (WGS) entry which is preliminary data.</text>
</comment>
<evidence type="ECO:0000256" key="3">
    <source>
        <dbReference type="ARBA" id="ARBA00023163"/>
    </source>
</evidence>
<name>A0ABQ5LJ62_9GAMM</name>
<dbReference type="PROSITE" id="PS01124">
    <property type="entry name" value="HTH_ARAC_FAMILY_2"/>
    <property type="match status" value="1"/>
</dbReference>
<keyword evidence="6" id="KW-1185">Reference proteome</keyword>
<feature type="domain" description="HTH araC/xylS-type" evidence="4">
    <location>
        <begin position="113"/>
        <end position="210"/>
    </location>
</feature>
<evidence type="ECO:0000256" key="1">
    <source>
        <dbReference type="ARBA" id="ARBA00023015"/>
    </source>
</evidence>
<dbReference type="Gene3D" id="1.10.10.60">
    <property type="entry name" value="Homeodomain-like"/>
    <property type="match status" value="1"/>
</dbReference>
<dbReference type="Proteomes" id="UP001059610">
    <property type="component" value="Unassembled WGS sequence"/>
</dbReference>
<dbReference type="InterPro" id="IPR009057">
    <property type="entry name" value="Homeodomain-like_sf"/>
</dbReference>
<dbReference type="InterPro" id="IPR020449">
    <property type="entry name" value="Tscrpt_reg_AraC-type_HTH"/>
</dbReference>
<evidence type="ECO:0000313" key="5">
    <source>
        <dbReference type="EMBL" id="GKX63625.1"/>
    </source>
</evidence>
<proteinExistence type="predicted"/>
<protein>
    <recommendedName>
        <fullName evidence="4">HTH araC/xylS-type domain-containing protein</fullName>
    </recommendedName>
</protein>